<keyword evidence="4" id="KW-1185">Reference proteome</keyword>
<dbReference type="Gramene" id="Pp3c12_16910V3.4">
    <property type="protein sequence ID" value="Pp3c12_16910V3.4"/>
    <property type="gene ID" value="Pp3c12_16910"/>
</dbReference>
<dbReference type="PANTHER" id="PTHR32246:SF151">
    <property type="entry name" value="C2 DOMAIN-CONTAINING PROTEIN"/>
    <property type="match status" value="1"/>
</dbReference>
<dbReference type="PROSITE" id="PS50004">
    <property type="entry name" value="C2"/>
    <property type="match status" value="1"/>
</dbReference>
<dbReference type="PaxDb" id="3218-PP1S46_323V6.1"/>
<dbReference type="EnsemblPlants" id="Pp3c12_16910V3.3">
    <property type="protein sequence ID" value="Pp3c12_16910V3.3"/>
    <property type="gene ID" value="Pp3c12_16910"/>
</dbReference>
<dbReference type="SUPFAM" id="SSF49562">
    <property type="entry name" value="C2 domain (Calcium/lipid-binding domain, CaLB)"/>
    <property type="match status" value="1"/>
</dbReference>
<accession>A0A2K1JR33</accession>
<gene>
    <name evidence="3" type="primary">LOC112289437</name>
    <name evidence="2" type="ORF">PHYPA_016378</name>
</gene>
<dbReference type="SMART" id="SM00239">
    <property type="entry name" value="C2"/>
    <property type="match status" value="1"/>
</dbReference>
<dbReference type="GO" id="GO:0006952">
    <property type="term" value="P:defense response"/>
    <property type="evidence" value="ECO:0007669"/>
    <property type="project" value="InterPro"/>
</dbReference>
<reference evidence="2 4" key="1">
    <citation type="journal article" date="2008" name="Science">
        <title>The Physcomitrella genome reveals evolutionary insights into the conquest of land by plants.</title>
        <authorList>
            <person name="Rensing S."/>
            <person name="Lang D."/>
            <person name="Zimmer A."/>
            <person name="Terry A."/>
            <person name="Salamov A."/>
            <person name="Shapiro H."/>
            <person name="Nishiyama T."/>
            <person name="Perroud P.-F."/>
            <person name="Lindquist E."/>
            <person name="Kamisugi Y."/>
            <person name="Tanahashi T."/>
            <person name="Sakakibara K."/>
            <person name="Fujita T."/>
            <person name="Oishi K."/>
            <person name="Shin-I T."/>
            <person name="Kuroki Y."/>
            <person name="Toyoda A."/>
            <person name="Suzuki Y."/>
            <person name="Hashimoto A."/>
            <person name="Yamaguchi K."/>
            <person name="Sugano A."/>
            <person name="Kohara Y."/>
            <person name="Fujiyama A."/>
            <person name="Anterola A."/>
            <person name="Aoki S."/>
            <person name="Ashton N."/>
            <person name="Barbazuk W.B."/>
            <person name="Barker E."/>
            <person name="Bennetzen J."/>
            <person name="Bezanilla M."/>
            <person name="Blankenship R."/>
            <person name="Cho S.H."/>
            <person name="Dutcher S."/>
            <person name="Estelle M."/>
            <person name="Fawcett J.A."/>
            <person name="Gundlach H."/>
            <person name="Hanada K."/>
            <person name="Heyl A."/>
            <person name="Hicks K.A."/>
            <person name="Hugh J."/>
            <person name="Lohr M."/>
            <person name="Mayer K."/>
            <person name="Melkozernov A."/>
            <person name="Murata T."/>
            <person name="Nelson D."/>
            <person name="Pils B."/>
            <person name="Prigge M."/>
            <person name="Reiss B."/>
            <person name="Renner T."/>
            <person name="Rombauts S."/>
            <person name="Rushton P."/>
            <person name="Sanderfoot A."/>
            <person name="Schween G."/>
            <person name="Shiu S.-H."/>
            <person name="Stueber K."/>
            <person name="Theodoulou F.L."/>
            <person name="Tu H."/>
            <person name="Van de Peer Y."/>
            <person name="Verrier P.J."/>
            <person name="Waters E."/>
            <person name="Wood A."/>
            <person name="Yang L."/>
            <person name="Cove D."/>
            <person name="Cuming A."/>
            <person name="Hasebe M."/>
            <person name="Lucas S."/>
            <person name="Mishler D.B."/>
            <person name="Reski R."/>
            <person name="Grigoriev I."/>
            <person name="Quatrano R.S."/>
            <person name="Boore J.L."/>
        </authorList>
    </citation>
    <scope>NUCLEOTIDE SEQUENCE [LARGE SCALE GENOMIC DNA]</scope>
    <source>
        <strain evidence="3 4">cv. Gransden 2004</strain>
    </source>
</reference>
<dbReference type="KEGG" id="ppp:112289437"/>
<dbReference type="Pfam" id="PF00168">
    <property type="entry name" value="C2"/>
    <property type="match status" value="1"/>
</dbReference>
<dbReference type="InterPro" id="IPR000008">
    <property type="entry name" value="C2_dom"/>
</dbReference>
<dbReference type="EMBL" id="ABEU02000012">
    <property type="protein sequence ID" value="PNR43995.1"/>
    <property type="molecule type" value="Genomic_DNA"/>
</dbReference>
<dbReference type="Gene3D" id="2.60.40.150">
    <property type="entry name" value="C2 domain"/>
    <property type="match status" value="1"/>
</dbReference>
<dbReference type="Gramene" id="Pp3c12_16910V3.5">
    <property type="protein sequence ID" value="Pp3c12_16910V3.5"/>
    <property type="gene ID" value="Pp3c12_16910"/>
</dbReference>
<evidence type="ECO:0000313" key="2">
    <source>
        <dbReference type="EMBL" id="PNR43995.1"/>
    </source>
</evidence>
<name>A0A2K1JR33_PHYPA</name>
<dbReference type="InterPro" id="IPR044750">
    <property type="entry name" value="C2_SRC2/BAP"/>
</dbReference>
<dbReference type="EnsemblPlants" id="Pp3c12_16910V3.4">
    <property type="protein sequence ID" value="Pp3c12_16910V3.4"/>
    <property type="gene ID" value="Pp3c12_16910"/>
</dbReference>
<dbReference type="GeneID" id="112289437"/>
<dbReference type="Gramene" id="Pp3c12_16910V3.1">
    <property type="protein sequence ID" value="Pp3c12_16910V3.1"/>
    <property type="gene ID" value="Pp3c12_16910"/>
</dbReference>
<proteinExistence type="predicted"/>
<evidence type="ECO:0000313" key="3">
    <source>
        <dbReference type="EnsemblPlants" id="Pp3c12_16910V3.1"/>
    </source>
</evidence>
<dbReference type="Proteomes" id="UP000006727">
    <property type="component" value="Chromosome 12"/>
</dbReference>
<dbReference type="FunCoup" id="A0A2K1JR33">
    <property type="interactions" value="248"/>
</dbReference>
<dbReference type="RefSeq" id="XP_024390401.1">
    <property type="nucleotide sequence ID" value="XM_024534633.2"/>
</dbReference>
<dbReference type="AlphaFoldDB" id="A0A2K1JR33"/>
<evidence type="ECO:0000313" key="4">
    <source>
        <dbReference type="Proteomes" id="UP000006727"/>
    </source>
</evidence>
<dbReference type="EnsemblPlants" id="Pp3c12_16910V3.2">
    <property type="protein sequence ID" value="Pp3c12_16910V3.2"/>
    <property type="gene ID" value="Pp3c12_16910"/>
</dbReference>
<dbReference type="EnsemblPlants" id="Pp3c12_16910V3.1">
    <property type="protein sequence ID" value="Pp3c12_16910V3.1"/>
    <property type="gene ID" value="Pp3c12_16910"/>
</dbReference>
<dbReference type="Gramene" id="Pp3c12_16910V3.3">
    <property type="protein sequence ID" value="Pp3c12_16910V3.3"/>
    <property type="gene ID" value="Pp3c12_16910"/>
</dbReference>
<reference evidence="3" key="3">
    <citation type="submission" date="2020-12" db="UniProtKB">
        <authorList>
            <consortium name="EnsemblPlants"/>
        </authorList>
    </citation>
    <scope>IDENTIFICATION</scope>
</reference>
<feature type="domain" description="C2" evidence="1">
    <location>
        <begin position="1"/>
        <end position="112"/>
    </location>
</feature>
<organism evidence="2">
    <name type="scientific">Physcomitrium patens</name>
    <name type="common">Spreading-leaved earth moss</name>
    <name type="synonym">Physcomitrella patens</name>
    <dbReference type="NCBI Taxonomy" id="3218"/>
    <lineage>
        <taxon>Eukaryota</taxon>
        <taxon>Viridiplantae</taxon>
        <taxon>Streptophyta</taxon>
        <taxon>Embryophyta</taxon>
        <taxon>Bryophyta</taxon>
        <taxon>Bryophytina</taxon>
        <taxon>Bryopsida</taxon>
        <taxon>Funariidae</taxon>
        <taxon>Funariales</taxon>
        <taxon>Funariaceae</taxon>
        <taxon>Physcomitrium</taxon>
    </lineage>
</organism>
<evidence type="ECO:0000259" key="1">
    <source>
        <dbReference type="PROSITE" id="PS50004"/>
    </source>
</evidence>
<dbReference type="CDD" id="cd04051">
    <property type="entry name" value="C2_SRC2_like"/>
    <property type="match status" value="1"/>
</dbReference>
<dbReference type="OrthoDB" id="884464at2759"/>
<dbReference type="STRING" id="3218.A0A2K1JR33"/>
<dbReference type="InterPro" id="IPR035892">
    <property type="entry name" value="C2_domain_sf"/>
</dbReference>
<reference evidence="2 4" key="2">
    <citation type="journal article" date="2018" name="Plant J.">
        <title>The Physcomitrella patens chromosome-scale assembly reveals moss genome structure and evolution.</title>
        <authorList>
            <person name="Lang D."/>
            <person name="Ullrich K.K."/>
            <person name="Murat F."/>
            <person name="Fuchs J."/>
            <person name="Jenkins J."/>
            <person name="Haas F.B."/>
            <person name="Piednoel M."/>
            <person name="Gundlach H."/>
            <person name="Van Bel M."/>
            <person name="Meyberg R."/>
            <person name="Vives C."/>
            <person name="Morata J."/>
            <person name="Symeonidi A."/>
            <person name="Hiss M."/>
            <person name="Muchero W."/>
            <person name="Kamisugi Y."/>
            <person name="Saleh O."/>
            <person name="Blanc G."/>
            <person name="Decker E.L."/>
            <person name="van Gessel N."/>
            <person name="Grimwood J."/>
            <person name="Hayes R.D."/>
            <person name="Graham S.W."/>
            <person name="Gunter L.E."/>
            <person name="McDaniel S.F."/>
            <person name="Hoernstein S.N.W."/>
            <person name="Larsson A."/>
            <person name="Li F.W."/>
            <person name="Perroud P.F."/>
            <person name="Phillips J."/>
            <person name="Ranjan P."/>
            <person name="Rokshar D.S."/>
            <person name="Rothfels C.J."/>
            <person name="Schneider L."/>
            <person name="Shu S."/>
            <person name="Stevenson D.W."/>
            <person name="Thummler F."/>
            <person name="Tillich M."/>
            <person name="Villarreal Aguilar J.C."/>
            <person name="Widiez T."/>
            <person name="Wong G.K."/>
            <person name="Wymore A."/>
            <person name="Zhang Y."/>
            <person name="Zimmer A.D."/>
            <person name="Quatrano R.S."/>
            <person name="Mayer K.F.X."/>
            <person name="Goodstein D."/>
            <person name="Casacuberta J.M."/>
            <person name="Vandepoele K."/>
            <person name="Reski R."/>
            <person name="Cuming A.C."/>
            <person name="Tuskan G.A."/>
            <person name="Maumus F."/>
            <person name="Salse J."/>
            <person name="Schmutz J."/>
            <person name="Rensing S.A."/>
        </authorList>
    </citation>
    <scope>NUCLEOTIDE SEQUENCE [LARGE SCALE GENOMIC DNA]</scope>
    <source>
        <strain evidence="3 4">cv. Gransden 2004</strain>
    </source>
</reference>
<dbReference type="PANTHER" id="PTHR32246">
    <property type="entry name" value="INGRESSION PROTEIN FIC1"/>
    <property type="match status" value="1"/>
</dbReference>
<dbReference type="EnsemblPlants" id="Pp3c12_16910V3.5">
    <property type="protein sequence ID" value="Pp3c12_16910V3.5"/>
    <property type="gene ID" value="Pp3c12_16910"/>
</dbReference>
<sequence length="233" mass="25118">MGAPMSGPTLEVIVLAAEGLKNVNILRKMSVYAVAWVAPDYKRTTSVHSKAGRNPFWNDALSFPVTDDILLHPCSALTIQVYSAGTVSPRLVGSTHLALRDIARMKATKTNSEEGDIVALPLQRPSGRTQGIVSLCVNLTGATIQQMMYALDKDQDSWIIEMPRFLSGISDVVAVIGYPATQSYGIPARNFYPLYSGYAERSAEHTPSTPPIASPPSPVSSSAFFSINLSEES</sequence>
<dbReference type="Gramene" id="Pp3c12_16910V3.2">
    <property type="protein sequence ID" value="Pp3c12_16910V3.2"/>
    <property type="gene ID" value="Pp3c12_16910"/>
</dbReference>
<protein>
    <recommendedName>
        <fullName evidence="1">C2 domain-containing protein</fullName>
    </recommendedName>
</protein>